<reference evidence="5" key="1">
    <citation type="submission" date="2020-01" db="EMBL/GenBank/DDBJ databases">
        <authorList>
            <person name="Rat A."/>
        </authorList>
    </citation>
    <scope>NUCLEOTIDE SEQUENCE</scope>
    <source>
        <strain evidence="5">LMG 28251</strain>
    </source>
</reference>
<dbReference type="AlphaFoldDB" id="A0AAF1JZZ5"/>
<dbReference type="CDD" id="cd01310">
    <property type="entry name" value="TatD_DNAse"/>
    <property type="match status" value="1"/>
</dbReference>
<dbReference type="SUPFAM" id="SSF51556">
    <property type="entry name" value="Metallo-dependent hydrolases"/>
    <property type="match status" value="1"/>
</dbReference>
<name>A0AAF1JZZ5_9PROT</name>
<accession>A0AAF1JZZ5</accession>
<evidence type="ECO:0000256" key="2">
    <source>
        <dbReference type="ARBA" id="ARBA00022723"/>
    </source>
</evidence>
<dbReference type="InterPro" id="IPR018228">
    <property type="entry name" value="DNase_TatD-rel_CS"/>
</dbReference>
<dbReference type="Pfam" id="PF01026">
    <property type="entry name" value="TatD_DNase"/>
    <property type="match status" value="1"/>
</dbReference>
<feature type="binding site" evidence="4">
    <location>
        <position position="127"/>
    </location>
    <ligand>
        <name>a divalent metal cation</name>
        <dbReference type="ChEBI" id="CHEBI:60240"/>
        <label>2</label>
    </ligand>
</feature>
<dbReference type="PROSITE" id="PS01090">
    <property type="entry name" value="TATD_2"/>
    <property type="match status" value="1"/>
</dbReference>
<dbReference type="InterPro" id="IPR015991">
    <property type="entry name" value="TatD/YcfH-like"/>
</dbReference>
<feature type="binding site" evidence="4">
    <location>
        <position position="6"/>
    </location>
    <ligand>
        <name>a divalent metal cation</name>
        <dbReference type="ChEBI" id="CHEBI:60240"/>
        <label>1</label>
    </ligand>
</feature>
<feature type="binding site" evidence="4">
    <location>
        <position position="204"/>
    </location>
    <ligand>
        <name>a divalent metal cation</name>
        <dbReference type="ChEBI" id="CHEBI:60240"/>
        <label>1</label>
    </ligand>
</feature>
<feature type="binding site" evidence="4">
    <location>
        <position position="154"/>
    </location>
    <ligand>
        <name>a divalent metal cation</name>
        <dbReference type="ChEBI" id="CHEBI:60240"/>
        <label>2</label>
    </ligand>
</feature>
<dbReference type="PROSITE" id="PS01137">
    <property type="entry name" value="TATD_1"/>
    <property type="match status" value="1"/>
</dbReference>
<dbReference type="Proteomes" id="UP001196068">
    <property type="component" value="Unassembled WGS sequence"/>
</dbReference>
<dbReference type="Gene3D" id="3.20.20.140">
    <property type="entry name" value="Metal-dependent hydrolases"/>
    <property type="match status" value="1"/>
</dbReference>
<feature type="binding site" evidence="4">
    <location>
        <position position="8"/>
    </location>
    <ligand>
        <name>a divalent metal cation</name>
        <dbReference type="ChEBI" id="CHEBI:60240"/>
        <label>1</label>
    </ligand>
</feature>
<dbReference type="InterPro" id="IPR032466">
    <property type="entry name" value="Metal_Hydrolase"/>
</dbReference>
<evidence type="ECO:0000256" key="3">
    <source>
        <dbReference type="ARBA" id="ARBA00022801"/>
    </source>
</evidence>
<dbReference type="PIRSF" id="PIRSF005902">
    <property type="entry name" value="DNase_TatD"/>
    <property type="match status" value="1"/>
</dbReference>
<dbReference type="PANTHER" id="PTHR46124">
    <property type="entry name" value="D-AMINOACYL-TRNA DEACYLASE"/>
    <property type="match status" value="1"/>
</dbReference>
<evidence type="ECO:0000256" key="1">
    <source>
        <dbReference type="ARBA" id="ARBA00009275"/>
    </source>
</evidence>
<dbReference type="GO" id="GO:0005829">
    <property type="term" value="C:cytosol"/>
    <property type="evidence" value="ECO:0007669"/>
    <property type="project" value="TreeGrafter"/>
</dbReference>
<keyword evidence="6" id="KW-1185">Reference proteome</keyword>
<protein>
    <submittedName>
        <fullName evidence="5">TatD family hydrolase</fullName>
    </submittedName>
</protein>
<dbReference type="InterPro" id="IPR001130">
    <property type="entry name" value="TatD-like"/>
</dbReference>
<dbReference type="PANTHER" id="PTHR46124:SF2">
    <property type="entry name" value="D-AMINOACYL-TRNA DEACYLASE"/>
    <property type="match status" value="1"/>
</dbReference>
<dbReference type="GO" id="GO:0016788">
    <property type="term" value="F:hydrolase activity, acting on ester bonds"/>
    <property type="evidence" value="ECO:0007669"/>
    <property type="project" value="InterPro"/>
</dbReference>
<dbReference type="GO" id="GO:0046872">
    <property type="term" value="F:metal ion binding"/>
    <property type="evidence" value="ECO:0007669"/>
    <property type="project" value="UniProtKB-KW"/>
</dbReference>
<keyword evidence="3 5" id="KW-0378">Hydrolase</keyword>
<comment type="similarity">
    <text evidence="1">Belongs to the metallo-dependent hydrolases superfamily. TatD-type hydrolase family.</text>
</comment>
<dbReference type="FunFam" id="3.20.20.140:FF:000005">
    <property type="entry name" value="TatD family hydrolase"/>
    <property type="match status" value="1"/>
</dbReference>
<comment type="caution">
    <text evidence="5">The sequence shown here is derived from an EMBL/GenBank/DDBJ whole genome shotgun (WGS) entry which is preliminary data.</text>
</comment>
<feature type="binding site" evidence="4">
    <location>
        <position position="91"/>
    </location>
    <ligand>
        <name>a divalent metal cation</name>
        <dbReference type="ChEBI" id="CHEBI:60240"/>
        <label>1</label>
    </ligand>
</feature>
<dbReference type="GO" id="GO:0004536">
    <property type="term" value="F:DNA nuclease activity"/>
    <property type="evidence" value="ECO:0007669"/>
    <property type="project" value="InterPro"/>
</dbReference>
<evidence type="ECO:0000313" key="6">
    <source>
        <dbReference type="Proteomes" id="UP001196068"/>
    </source>
</evidence>
<organism evidence="5 6">
    <name type="scientific">Plastoroseomonas arctica</name>
    <dbReference type="NCBI Taxonomy" id="1509237"/>
    <lineage>
        <taxon>Bacteria</taxon>
        <taxon>Pseudomonadati</taxon>
        <taxon>Pseudomonadota</taxon>
        <taxon>Alphaproteobacteria</taxon>
        <taxon>Acetobacterales</taxon>
        <taxon>Acetobacteraceae</taxon>
        <taxon>Plastoroseomonas</taxon>
    </lineage>
</organism>
<evidence type="ECO:0000256" key="4">
    <source>
        <dbReference type="PIRSR" id="PIRSR005902-1"/>
    </source>
</evidence>
<sequence>MLVDSHCHLDYFAEAEIDAVVDRARGAGVGTLVTIGTRFHQAATVKALAERFPDVWGTIGVHPHNAGEGEMPTVEALVAEAAHPRIIGIGESGLDYFYDKAPRDLQQEGFRRHIRAARQAGVPLAIHARQADEDIADILEAEHARGGPFDFLLHCFSSGRQLAKRAVALGGYVSLSGIITFPKSQEIRDIVADLPGDRLLVETDSPYLAPVPFRGKRCEPAMVAHTAKVLAEVRGLSIAETEALTTANFLRLFTKVSNAG</sequence>
<evidence type="ECO:0000313" key="5">
    <source>
        <dbReference type="EMBL" id="MBR0653765.1"/>
    </source>
</evidence>
<proteinExistence type="inferred from homology"/>
<dbReference type="NCBIfam" id="TIGR00010">
    <property type="entry name" value="YchF/TatD family DNA exonuclease"/>
    <property type="match status" value="1"/>
</dbReference>
<dbReference type="EMBL" id="JAAEDH010000001">
    <property type="protein sequence ID" value="MBR0653765.1"/>
    <property type="molecule type" value="Genomic_DNA"/>
</dbReference>
<dbReference type="RefSeq" id="WP_211872451.1">
    <property type="nucleotide sequence ID" value="NZ_JAAEDH010000001.1"/>
</dbReference>
<reference evidence="5" key="2">
    <citation type="journal article" date="2021" name="Syst. Appl. Microbiol.">
        <title>Roseomonas hellenica sp. nov., isolated from roots of wild-growing Alkanna tinctoria.</title>
        <authorList>
            <person name="Rat A."/>
            <person name="Naranjo H.D."/>
            <person name="Lebbe L."/>
            <person name="Cnockaert M."/>
            <person name="Krigas N."/>
            <person name="Grigoriadou K."/>
            <person name="Maloupa E."/>
            <person name="Willems A."/>
        </authorList>
    </citation>
    <scope>NUCLEOTIDE SEQUENCE</scope>
    <source>
        <strain evidence="5">LMG 28251</strain>
    </source>
</reference>
<keyword evidence="2 4" id="KW-0479">Metal-binding</keyword>
<gene>
    <name evidence="5" type="ORF">GXW79_01595</name>
</gene>